<dbReference type="SUPFAM" id="SSF53756">
    <property type="entry name" value="UDP-Glycosyltransferase/glycogen phosphorylase"/>
    <property type="match status" value="1"/>
</dbReference>
<keyword evidence="2" id="KW-0808">Transferase</keyword>
<gene>
    <name evidence="3" type="ORF">KY290_031395</name>
</gene>
<name>A0ABQ7UAT9_SOLTU</name>
<organism evidence="3 4">
    <name type="scientific">Solanum tuberosum</name>
    <name type="common">Potato</name>
    <dbReference type="NCBI Taxonomy" id="4113"/>
    <lineage>
        <taxon>Eukaryota</taxon>
        <taxon>Viridiplantae</taxon>
        <taxon>Streptophyta</taxon>
        <taxon>Embryophyta</taxon>
        <taxon>Tracheophyta</taxon>
        <taxon>Spermatophyta</taxon>
        <taxon>Magnoliopsida</taxon>
        <taxon>eudicotyledons</taxon>
        <taxon>Gunneridae</taxon>
        <taxon>Pentapetalae</taxon>
        <taxon>asterids</taxon>
        <taxon>lamiids</taxon>
        <taxon>Solanales</taxon>
        <taxon>Solanaceae</taxon>
        <taxon>Solanoideae</taxon>
        <taxon>Solaneae</taxon>
        <taxon>Solanum</taxon>
    </lineage>
</organism>
<evidence type="ECO:0000313" key="3">
    <source>
        <dbReference type="EMBL" id="KAH0743402.1"/>
    </source>
</evidence>
<dbReference type="Pfam" id="PF00201">
    <property type="entry name" value="UDPGT"/>
    <property type="match status" value="1"/>
</dbReference>
<dbReference type="Proteomes" id="UP000826656">
    <property type="component" value="Unassembled WGS sequence"/>
</dbReference>
<sequence>MTNVSVTYIAFGSYSEISSQLMQLIGQGLLKCGRPFLWLIREGGTGEKDGGKLSCKDELEKQEKILSWCSRVEVLEHPSVGYFLTHYGWNLT</sequence>
<dbReference type="EMBL" id="JAIVGD010000023">
    <property type="protein sequence ID" value="KAH0743402.1"/>
    <property type="molecule type" value="Genomic_DNA"/>
</dbReference>
<evidence type="ECO:0000256" key="2">
    <source>
        <dbReference type="ARBA" id="ARBA00022679"/>
    </source>
</evidence>
<dbReference type="PANTHER" id="PTHR11926:SF1510">
    <property type="entry name" value="GLYCOSYLTRANSFERASE"/>
    <property type="match status" value="1"/>
</dbReference>
<evidence type="ECO:0000313" key="4">
    <source>
        <dbReference type="Proteomes" id="UP000826656"/>
    </source>
</evidence>
<proteinExistence type="inferred from homology"/>
<protein>
    <submittedName>
        <fullName evidence="3">Uncharacterized protein</fullName>
    </submittedName>
</protein>
<accession>A0ABQ7UAT9</accession>
<dbReference type="Gene3D" id="3.40.50.2000">
    <property type="entry name" value="Glycogen Phosphorylase B"/>
    <property type="match status" value="1"/>
</dbReference>
<dbReference type="InterPro" id="IPR002213">
    <property type="entry name" value="UDP_glucos_trans"/>
</dbReference>
<evidence type="ECO:0000256" key="1">
    <source>
        <dbReference type="ARBA" id="ARBA00009995"/>
    </source>
</evidence>
<keyword evidence="4" id="KW-1185">Reference proteome</keyword>
<comment type="similarity">
    <text evidence="1">Belongs to the UDP-glycosyltransferase family.</text>
</comment>
<dbReference type="PANTHER" id="PTHR11926">
    <property type="entry name" value="GLUCOSYL/GLUCURONOSYL TRANSFERASES"/>
    <property type="match status" value="1"/>
</dbReference>
<comment type="caution">
    <text evidence="3">The sequence shown here is derived from an EMBL/GenBank/DDBJ whole genome shotgun (WGS) entry which is preliminary data.</text>
</comment>
<reference evidence="3 4" key="1">
    <citation type="journal article" date="2021" name="bioRxiv">
        <title>Chromosome-scale and haplotype-resolved genome assembly of a tetraploid potato cultivar.</title>
        <authorList>
            <person name="Sun H."/>
            <person name="Jiao W.-B."/>
            <person name="Krause K."/>
            <person name="Campoy J.A."/>
            <person name="Goel M."/>
            <person name="Folz-Donahue K."/>
            <person name="Kukat C."/>
            <person name="Huettel B."/>
            <person name="Schneeberger K."/>
        </authorList>
    </citation>
    <scope>NUCLEOTIDE SEQUENCE [LARGE SCALE GENOMIC DNA]</scope>
    <source>
        <strain evidence="3">SolTubOtavaFocal</strain>
        <tissue evidence="3">Leaves</tissue>
    </source>
</reference>